<comment type="caution">
    <text evidence="2">The sequence shown here is derived from an EMBL/GenBank/DDBJ whole genome shotgun (WGS) entry which is preliminary data.</text>
</comment>
<reference evidence="2 3" key="1">
    <citation type="journal article" date="2018" name="Nat. Biotechnol.">
        <title>A standardized bacterial taxonomy based on genome phylogeny substantially revises the tree of life.</title>
        <authorList>
            <person name="Parks D.H."/>
            <person name="Chuvochina M."/>
            <person name="Waite D.W."/>
            <person name="Rinke C."/>
            <person name="Skarshewski A."/>
            <person name="Chaumeil P.A."/>
            <person name="Hugenholtz P."/>
        </authorList>
    </citation>
    <scope>NUCLEOTIDE SEQUENCE [LARGE SCALE GENOMIC DNA]</scope>
    <source>
        <strain evidence="2">UBA11728</strain>
    </source>
</reference>
<keyword evidence="1" id="KW-0812">Transmembrane</keyword>
<proteinExistence type="predicted"/>
<name>A0A3D2X5Y6_9FIRM</name>
<evidence type="ECO:0000256" key="1">
    <source>
        <dbReference type="SAM" id="Phobius"/>
    </source>
</evidence>
<dbReference type="Proteomes" id="UP000262969">
    <property type="component" value="Unassembled WGS sequence"/>
</dbReference>
<feature type="transmembrane region" description="Helical" evidence="1">
    <location>
        <begin position="256"/>
        <end position="278"/>
    </location>
</feature>
<sequence length="400" mass="47126">MKYDQPSQEEKIDKITSLRNFIEDNQDIISELRDTKQPLYYIIVGVDEIQATTVKQQGYYQEMVSLLIDKINLPLQPVKQEELNSIVAEMEEDNLSIVFGHPLVKDCATSILSSKEESLVLVATKKDMTAEEVPYAYWGVEEYLSSYIKDTILDEHTILFNTATDLYHAVLEGEIEGMLIKYSTYESYLQEEKELYLVSDVVFPLQEYIVISNQQEVLLRFMKMFLPFYDNYRKIEQIATAEIRYLRPIHGMKEGVALWTSSIIMGLTFIVTVLYFVFRHRREKKRKQLASVLYQELSVLYDNNQEVFIVDLLTGKIRSNHHFSCFFENQSALHRKHMSLKELSSKIGFNFEEHYRYICRQFDRTYLFQYQLYLGGVRYQVKEEGIFEQGMLVLLISKEK</sequence>
<protein>
    <submittedName>
        <fullName evidence="2">Uncharacterized protein</fullName>
    </submittedName>
</protein>
<accession>A0A3D2X5Y6</accession>
<keyword evidence="1" id="KW-1133">Transmembrane helix</keyword>
<organism evidence="2 3">
    <name type="scientific">Lachnoclostridium phytofermentans</name>
    <dbReference type="NCBI Taxonomy" id="66219"/>
    <lineage>
        <taxon>Bacteria</taxon>
        <taxon>Bacillati</taxon>
        <taxon>Bacillota</taxon>
        <taxon>Clostridia</taxon>
        <taxon>Lachnospirales</taxon>
        <taxon>Lachnospiraceae</taxon>
    </lineage>
</organism>
<dbReference type="AlphaFoldDB" id="A0A3D2X5Y6"/>
<gene>
    <name evidence="2" type="ORF">DHW61_08925</name>
</gene>
<evidence type="ECO:0000313" key="3">
    <source>
        <dbReference type="Proteomes" id="UP000262969"/>
    </source>
</evidence>
<keyword evidence="1" id="KW-0472">Membrane</keyword>
<dbReference type="SUPFAM" id="SSF53850">
    <property type="entry name" value="Periplasmic binding protein-like II"/>
    <property type="match status" value="1"/>
</dbReference>
<evidence type="ECO:0000313" key="2">
    <source>
        <dbReference type="EMBL" id="HCL02522.1"/>
    </source>
</evidence>
<dbReference type="EMBL" id="DPVV01000293">
    <property type="protein sequence ID" value="HCL02522.1"/>
    <property type="molecule type" value="Genomic_DNA"/>
</dbReference>